<gene>
    <name evidence="1" type="ORF">TIFTF001_055076</name>
    <name evidence="2" type="ORF">TIFTF001_055077</name>
    <name evidence="3" type="ORF">TIFTF001_055078</name>
    <name evidence="4" type="ORF">TIFTF001_055079</name>
</gene>
<dbReference type="EMBL" id="BTGU01016287">
    <property type="protein sequence ID" value="GMN70791.1"/>
    <property type="molecule type" value="Genomic_DNA"/>
</dbReference>
<protein>
    <submittedName>
        <fullName evidence="2">Uncharacterized protein</fullName>
    </submittedName>
</protein>
<evidence type="ECO:0000313" key="2">
    <source>
        <dbReference type="EMBL" id="GMN70786.1"/>
    </source>
</evidence>
<feature type="non-terminal residue" evidence="2">
    <location>
        <position position="10"/>
    </location>
</feature>
<accession>A0AA88EG75</accession>
<sequence>MNGVKIKSWQ</sequence>
<proteinExistence type="predicted"/>
<evidence type="ECO:0000313" key="4">
    <source>
        <dbReference type="EMBL" id="GMN70791.1"/>
    </source>
</evidence>
<name>A0AA88EG75_FICCA</name>
<keyword evidence="5" id="KW-1185">Reference proteome</keyword>
<comment type="caution">
    <text evidence="2">The sequence shown here is derived from an EMBL/GenBank/DDBJ whole genome shotgun (WGS) entry which is preliminary data.</text>
</comment>
<organism evidence="2 5">
    <name type="scientific">Ficus carica</name>
    <name type="common">Common fig</name>
    <dbReference type="NCBI Taxonomy" id="3494"/>
    <lineage>
        <taxon>Eukaryota</taxon>
        <taxon>Viridiplantae</taxon>
        <taxon>Streptophyta</taxon>
        <taxon>Embryophyta</taxon>
        <taxon>Tracheophyta</taxon>
        <taxon>Spermatophyta</taxon>
        <taxon>Magnoliopsida</taxon>
        <taxon>eudicotyledons</taxon>
        <taxon>Gunneridae</taxon>
        <taxon>Pentapetalae</taxon>
        <taxon>rosids</taxon>
        <taxon>fabids</taxon>
        <taxon>Rosales</taxon>
        <taxon>Moraceae</taxon>
        <taxon>Ficeae</taxon>
        <taxon>Ficus</taxon>
    </lineage>
</organism>
<reference evidence="2" key="1">
    <citation type="submission" date="2023-07" db="EMBL/GenBank/DDBJ databases">
        <title>draft genome sequence of fig (Ficus carica).</title>
        <authorList>
            <person name="Takahashi T."/>
            <person name="Nishimura K."/>
        </authorList>
    </citation>
    <scope>NUCLEOTIDE SEQUENCE</scope>
</reference>
<dbReference type="EMBL" id="BTGU01016286">
    <property type="protein sequence ID" value="GMN70788.1"/>
    <property type="molecule type" value="Genomic_DNA"/>
</dbReference>
<dbReference type="EMBL" id="BTGU01016285">
    <property type="protein sequence ID" value="GMN70786.1"/>
    <property type="molecule type" value="Genomic_DNA"/>
</dbReference>
<dbReference type="EMBL" id="BTGU01016284">
    <property type="protein sequence ID" value="GMN70784.1"/>
    <property type="molecule type" value="Genomic_DNA"/>
</dbReference>
<evidence type="ECO:0000313" key="1">
    <source>
        <dbReference type="EMBL" id="GMN70784.1"/>
    </source>
</evidence>
<evidence type="ECO:0000313" key="3">
    <source>
        <dbReference type="EMBL" id="GMN70788.1"/>
    </source>
</evidence>
<evidence type="ECO:0000313" key="5">
    <source>
        <dbReference type="Proteomes" id="UP001187192"/>
    </source>
</evidence>
<dbReference type="Proteomes" id="UP001187192">
    <property type="component" value="Unassembled WGS sequence"/>
</dbReference>